<sequence length="191" mass="21946">MPLPNERRINAFLLSGAITLAKNANLHRDPAGSGKSRKERIFARRLWWCCILRDRSIALALRHQHLIDQEDHDVTPLTLEDFEDEFQQSRVYGPYSKYLLARLCISMCRLAVIATKLVAIKSFPNKPSTSDAKSSISEKDAIASVLSVEALNMELRIWFRSLTDEEMHHPCKEPTHSTAIVLHRKYLEMVY</sequence>
<accession>A0A9P8I4Z8</accession>
<dbReference type="GO" id="GO:0003677">
    <property type="term" value="F:DNA binding"/>
    <property type="evidence" value="ECO:0007669"/>
    <property type="project" value="InterPro"/>
</dbReference>
<dbReference type="Proteomes" id="UP000750711">
    <property type="component" value="Unassembled WGS sequence"/>
</dbReference>
<evidence type="ECO:0000256" key="1">
    <source>
        <dbReference type="ARBA" id="ARBA00023242"/>
    </source>
</evidence>
<dbReference type="AlphaFoldDB" id="A0A9P8I4Z8"/>
<name>A0A9P8I4Z8_9PEZI</name>
<organism evidence="3 4">
    <name type="scientific">Trichoglossum hirsutum</name>
    <dbReference type="NCBI Taxonomy" id="265104"/>
    <lineage>
        <taxon>Eukaryota</taxon>
        <taxon>Fungi</taxon>
        <taxon>Dikarya</taxon>
        <taxon>Ascomycota</taxon>
        <taxon>Pezizomycotina</taxon>
        <taxon>Geoglossomycetes</taxon>
        <taxon>Geoglossales</taxon>
        <taxon>Geoglossaceae</taxon>
        <taxon>Trichoglossum</taxon>
    </lineage>
</organism>
<dbReference type="InterPro" id="IPR007219">
    <property type="entry name" value="XnlR_reg_dom"/>
</dbReference>
<comment type="caution">
    <text evidence="3">The sequence shown here is derived from an EMBL/GenBank/DDBJ whole genome shotgun (WGS) entry which is preliminary data.</text>
</comment>
<reference evidence="3" key="1">
    <citation type="submission" date="2021-03" db="EMBL/GenBank/DDBJ databases">
        <title>Comparative genomics and phylogenomic investigation of the class Geoglossomycetes provide insights into ecological specialization and systematics.</title>
        <authorList>
            <person name="Melie T."/>
            <person name="Pirro S."/>
            <person name="Miller A.N."/>
            <person name="Quandt A."/>
        </authorList>
    </citation>
    <scope>NUCLEOTIDE SEQUENCE</scope>
    <source>
        <strain evidence="3">CAQ_001_2017</strain>
    </source>
</reference>
<evidence type="ECO:0000259" key="2">
    <source>
        <dbReference type="SMART" id="SM00906"/>
    </source>
</evidence>
<protein>
    <recommendedName>
        <fullName evidence="2">Xylanolytic transcriptional activator regulatory domain-containing protein</fullName>
    </recommendedName>
</protein>
<evidence type="ECO:0000313" key="4">
    <source>
        <dbReference type="Proteomes" id="UP000750711"/>
    </source>
</evidence>
<dbReference type="PANTHER" id="PTHR47425:SF2">
    <property type="entry name" value="FARB-RELATED"/>
    <property type="match status" value="1"/>
</dbReference>
<dbReference type="SMART" id="SM00906">
    <property type="entry name" value="Fungal_trans"/>
    <property type="match status" value="1"/>
</dbReference>
<gene>
    <name evidence="3" type="ORF">GP486_008744</name>
</gene>
<dbReference type="EMBL" id="JAGHQM010003890">
    <property type="protein sequence ID" value="KAH0538942.1"/>
    <property type="molecule type" value="Genomic_DNA"/>
</dbReference>
<dbReference type="Pfam" id="PF04082">
    <property type="entry name" value="Fungal_trans"/>
    <property type="match status" value="1"/>
</dbReference>
<dbReference type="InterPro" id="IPR052761">
    <property type="entry name" value="Fungal_Detox/Toxin_TFs"/>
</dbReference>
<dbReference type="GO" id="GO:0008270">
    <property type="term" value="F:zinc ion binding"/>
    <property type="evidence" value="ECO:0007669"/>
    <property type="project" value="InterPro"/>
</dbReference>
<evidence type="ECO:0000313" key="3">
    <source>
        <dbReference type="EMBL" id="KAH0538942.1"/>
    </source>
</evidence>
<proteinExistence type="predicted"/>
<feature type="domain" description="Xylanolytic transcriptional activator regulatory" evidence="2">
    <location>
        <begin position="11"/>
        <end position="82"/>
    </location>
</feature>
<keyword evidence="1" id="KW-0539">Nucleus</keyword>
<dbReference type="PANTHER" id="PTHR47425">
    <property type="entry name" value="FARB-RELATED"/>
    <property type="match status" value="1"/>
</dbReference>
<dbReference type="GO" id="GO:0006351">
    <property type="term" value="P:DNA-templated transcription"/>
    <property type="evidence" value="ECO:0007669"/>
    <property type="project" value="InterPro"/>
</dbReference>
<keyword evidence="4" id="KW-1185">Reference proteome</keyword>
<feature type="non-terminal residue" evidence="3">
    <location>
        <position position="191"/>
    </location>
</feature>
<dbReference type="CDD" id="cd12148">
    <property type="entry name" value="fungal_TF_MHR"/>
    <property type="match status" value="1"/>
</dbReference>